<keyword evidence="2" id="KW-1185">Reference proteome</keyword>
<organism evidence="1 2">
    <name type="scientific">Eumeta variegata</name>
    <name type="common">Bagworm moth</name>
    <name type="synonym">Eumeta japonica</name>
    <dbReference type="NCBI Taxonomy" id="151549"/>
    <lineage>
        <taxon>Eukaryota</taxon>
        <taxon>Metazoa</taxon>
        <taxon>Ecdysozoa</taxon>
        <taxon>Arthropoda</taxon>
        <taxon>Hexapoda</taxon>
        <taxon>Insecta</taxon>
        <taxon>Pterygota</taxon>
        <taxon>Neoptera</taxon>
        <taxon>Endopterygota</taxon>
        <taxon>Lepidoptera</taxon>
        <taxon>Glossata</taxon>
        <taxon>Ditrysia</taxon>
        <taxon>Tineoidea</taxon>
        <taxon>Psychidae</taxon>
        <taxon>Oiketicinae</taxon>
        <taxon>Eumeta</taxon>
    </lineage>
</organism>
<dbReference type="OrthoDB" id="7367179at2759"/>
<proteinExistence type="predicted"/>
<sequence length="400" mass="44396">MPPSEFPENSEVIFGVREIREVNRSDHHAPHLQFSCQTSYMSALTFVYKDEISLWVLPILWRSISLPLTTSRSTGRTPASTSSACGLVDLYALVKRIKAGLCILSNTLRITWKLALRNHSAAVYVNTATNIPRYMSFKAGYVSHQKDVNIRETFSKHFLAHPNLSGVDTEAKAAIDTHSHAIETKLKNREIHLPSDYTNITKEARLKPFPYDVILTNHSIFKDYTNPDSWKNTNIRPGSKVGDPVVVDIRGIFYIPDGNMKEVLVLNDRYAINLQPLGNGRRKTSSCSRFHSVSPRIDRCVHSIVVAFQPTIQPMNSPSRLPENSGSNSTYTRNGIGQLSNYPLQMLSTNEGSVQVPAGKVKVAMLICQWCTVSTDGLSSESSALSIVPMASFTSSVSPP</sequence>
<name>A0A4C1ZXX2_EUMVA</name>
<protein>
    <submittedName>
        <fullName evidence="1">Uncharacterized protein</fullName>
    </submittedName>
</protein>
<evidence type="ECO:0000313" key="2">
    <source>
        <dbReference type="Proteomes" id="UP000299102"/>
    </source>
</evidence>
<dbReference type="AlphaFoldDB" id="A0A4C1ZXX2"/>
<comment type="caution">
    <text evidence="1">The sequence shown here is derived from an EMBL/GenBank/DDBJ whole genome shotgun (WGS) entry which is preliminary data.</text>
</comment>
<accession>A0A4C1ZXX2</accession>
<gene>
    <name evidence="1" type="ORF">EVAR_68137_1</name>
</gene>
<dbReference type="EMBL" id="BGZK01002405">
    <property type="protein sequence ID" value="GBP93671.1"/>
    <property type="molecule type" value="Genomic_DNA"/>
</dbReference>
<evidence type="ECO:0000313" key="1">
    <source>
        <dbReference type="EMBL" id="GBP93671.1"/>
    </source>
</evidence>
<reference evidence="1 2" key="1">
    <citation type="journal article" date="2019" name="Commun. Biol.">
        <title>The bagworm genome reveals a unique fibroin gene that provides high tensile strength.</title>
        <authorList>
            <person name="Kono N."/>
            <person name="Nakamura H."/>
            <person name="Ohtoshi R."/>
            <person name="Tomita M."/>
            <person name="Numata K."/>
            <person name="Arakawa K."/>
        </authorList>
    </citation>
    <scope>NUCLEOTIDE SEQUENCE [LARGE SCALE GENOMIC DNA]</scope>
</reference>
<dbReference type="Proteomes" id="UP000299102">
    <property type="component" value="Unassembled WGS sequence"/>
</dbReference>